<dbReference type="SUPFAM" id="SSF47384">
    <property type="entry name" value="Homodimeric domain of signal transducing histidine kinase"/>
    <property type="match status" value="1"/>
</dbReference>
<reference evidence="13" key="1">
    <citation type="submission" date="2020-05" db="EMBL/GenBank/DDBJ databases">
        <title>Frigoriglobus tundricola gen. nov., sp. nov., a psychrotolerant cellulolytic planctomycete of the family Gemmataceae with two divergent copies of 16S rRNA gene.</title>
        <authorList>
            <person name="Kulichevskaya I.S."/>
            <person name="Ivanova A.A."/>
            <person name="Naumoff D.G."/>
            <person name="Beletsky A.V."/>
            <person name="Rijpstra W.I.C."/>
            <person name="Sinninghe Damste J.S."/>
            <person name="Mardanov A.V."/>
            <person name="Ravin N.V."/>
            <person name="Dedysh S.N."/>
        </authorList>
    </citation>
    <scope>NUCLEOTIDE SEQUENCE [LARGE SCALE GENOMIC DNA]</scope>
    <source>
        <strain evidence="13">PL17</strain>
    </source>
</reference>
<keyword evidence="7" id="KW-0175">Coiled coil</keyword>
<evidence type="ECO:0000259" key="11">
    <source>
        <dbReference type="PROSITE" id="PS50113"/>
    </source>
</evidence>
<dbReference type="Pfam" id="PF08447">
    <property type="entry name" value="PAS_3"/>
    <property type="match status" value="2"/>
</dbReference>
<dbReference type="SMART" id="SM00448">
    <property type="entry name" value="REC"/>
    <property type="match status" value="2"/>
</dbReference>
<dbReference type="InterPro" id="IPR003661">
    <property type="entry name" value="HisK_dim/P_dom"/>
</dbReference>
<dbReference type="Gene3D" id="1.10.287.130">
    <property type="match status" value="1"/>
</dbReference>
<dbReference type="InterPro" id="IPR035965">
    <property type="entry name" value="PAS-like_dom_sf"/>
</dbReference>
<evidence type="ECO:0000259" key="9">
    <source>
        <dbReference type="PROSITE" id="PS50109"/>
    </source>
</evidence>
<keyword evidence="13" id="KW-1185">Reference proteome</keyword>
<feature type="modified residue" description="4-aspartylphosphate" evidence="6">
    <location>
        <position position="56"/>
    </location>
</feature>
<feature type="coiled-coil region" evidence="7">
    <location>
        <begin position="122"/>
        <end position="149"/>
    </location>
</feature>
<dbReference type="Gene3D" id="3.30.450.40">
    <property type="match status" value="1"/>
</dbReference>
<dbReference type="CDD" id="cd00156">
    <property type="entry name" value="REC"/>
    <property type="match status" value="1"/>
</dbReference>
<dbReference type="InterPro" id="IPR011006">
    <property type="entry name" value="CheY-like_superfamily"/>
</dbReference>
<dbReference type="AlphaFoldDB" id="A0A6M5YYD3"/>
<dbReference type="CDD" id="cd00082">
    <property type="entry name" value="HisKA"/>
    <property type="match status" value="1"/>
</dbReference>
<feature type="domain" description="Response regulatory" evidence="10">
    <location>
        <begin position="4"/>
        <end position="121"/>
    </location>
</feature>
<comment type="catalytic activity">
    <reaction evidence="1">
        <text>ATP + protein L-histidine = ADP + protein N-phospho-L-histidine.</text>
        <dbReference type="EC" id="2.7.13.3"/>
    </reaction>
</comment>
<evidence type="ECO:0000256" key="6">
    <source>
        <dbReference type="PROSITE-ProRule" id="PRU00169"/>
    </source>
</evidence>
<evidence type="ECO:0000259" key="10">
    <source>
        <dbReference type="PROSITE" id="PS50110"/>
    </source>
</evidence>
<dbReference type="InterPro" id="IPR001789">
    <property type="entry name" value="Sig_transdc_resp-reg_receiver"/>
</dbReference>
<evidence type="ECO:0000313" key="13">
    <source>
        <dbReference type="Proteomes" id="UP000503447"/>
    </source>
</evidence>
<proteinExistence type="predicted"/>
<dbReference type="Proteomes" id="UP000503447">
    <property type="component" value="Chromosome"/>
</dbReference>
<keyword evidence="3 6" id="KW-0597">Phosphoprotein</keyword>
<name>A0A6M5YYD3_9BACT</name>
<dbReference type="SMART" id="SM00387">
    <property type="entry name" value="HATPase_c"/>
    <property type="match status" value="1"/>
</dbReference>
<dbReference type="SMART" id="SM00086">
    <property type="entry name" value="PAC"/>
    <property type="match status" value="2"/>
</dbReference>
<evidence type="ECO:0000256" key="3">
    <source>
        <dbReference type="ARBA" id="ARBA00022553"/>
    </source>
</evidence>
<dbReference type="InterPro" id="IPR004358">
    <property type="entry name" value="Sig_transdc_His_kin-like_C"/>
</dbReference>
<dbReference type="Pfam" id="PF00512">
    <property type="entry name" value="HisKA"/>
    <property type="match status" value="1"/>
</dbReference>
<accession>A0A6M5YYD3</accession>
<dbReference type="FunFam" id="3.30.565.10:FF:000006">
    <property type="entry name" value="Sensor histidine kinase WalK"/>
    <property type="match status" value="1"/>
</dbReference>
<dbReference type="InterPro" id="IPR003018">
    <property type="entry name" value="GAF"/>
</dbReference>
<dbReference type="InterPro" id="IPR001610">
    <property type="entry name" value="PAC"/>
</dbReference>
<dbReference type="InterPro" id="IPR013655">
    <property type="entry name" value="PAS_fold_3"/>
</dbReference>
<dbReference type="EC" id="2.7.13.3" evidence="2"/>
<dbReference type="InterPro" id="IPR003594">
    <property type="entry name" value="HATPase_dom"/>
</dbReference>
<dbReference type="Gene3D" id="3.30.450.20">
    <property type="entry name" value="PAS domain"/>
    <property type="match status" value="2"/>
</dbReference>
<dbReference type="CDD" id="cd17580">
    <property type="entry name" value="REC_2_DhkD-like"/>
    <property type="match status" value="1"/>
</dbReference>
<dbReference type="SMART" id="SM00388">
    <property type="entry name" value="HisKA"/>
    <property type="match status" value="1"/>
</dbReference>
<dbReference type="Pfam" id="PF01590">
    <property type="entry name" value="GAF"/>
    <property type="match status" value="1"/>
</dbReference>
<dbReference type="Gene3D" id="3.30.565.10">
    <property type="entry name" value="Histidine kinase-like ATPase, C-terminal domain"/>
    <property type="match status" value="1"/>
</dbReference>
<evidence type="ECO:0000313" key="12">
    <source>
        <dbReference type="EMBL" id="QJW98261.1"/>
    </source>
</evidence>
<dbReference type="InterPro" id="IPR000014">
    <property type="entry name" value="PAS"/>
</dbReference>
<dbReference type="PROSITE" id="PS50109">
    <property type="entry name" value="HIS_KIN"/>
    <property type="match status" value="1"/>
</dbReference>
<dbReference type="PROSITE" id="PS50110">
    <property type="entry name" value="RESPONSE_REGULATORY"/>
    <property type="match status" value="2"/>
</dbReference>
<evidence type="ECO:0000256" key="4">
    <source>
        <dbReference type="ARBA" id="ARBA00022679"/>
    </source>
</evidence>
<dbReference type="CDD" id="cd00130">
    <property type="entry name" value="PAS"/>
    <property type="match status" value="2"/>
</dbReference>
<organism evidence="12 13">
    <name type="scientific">Frigoriglobus tundricola</name>
    <dbReference type="NCBI Taxonomy" id="2774151"/>
    <lineage>
        <taxon>Bacteria</taxon>
        <taxon>Pseudomonadati</taxon>
        <taxon>Planctomycetota</taxon>
        <taxon>Planctomycetia</taxon>
        <taxon>Gemmatales</taxon>
        <taxon>Gemmataceae</taxon>
        <taxon>Frigoriglobus</taxon>
    </lineage>
</organism>
<dbReference type="SUPFAM" id="SSF55785">
    <property type="entry name" value="PYP-like sensor domain (PAS domain)"/>
    <property type="match status" value="2"/>
</dbReference>
<dbReference type="SUPFAM" id="SSF55781">
    <property type="entry name" value="GAF domain-like"/>
    <property type="match status" value="1"/>
</dbReference>
<dbReference type="Gene3D" id="3.40.50.2300">
    <property type="match status" value="2"/>
</dbReference>
<dbReference type="InterPro" id="IPR036890">
    <property type="entry name" value="HATPase_C_sf"/>
</dbReference>
<dbReference type="NCBIfam" id="TIGR00229">
    <property type="entry name" value="sensory_box"/>
    <property type="match status" value="2"/>
</dbReference>
<dbReference type="PRINTS" id="PR00344">
    <property type="entry name" value="BCTRLSENSOR"/>
</dbReference>
<feature type="domain" description="Histidine kinase" evidence="9">
    <location>
        <begin position="581"/>
        <end position="799"/>
    </location>
</feature>
<evidence type="ECO:0000256" key="2">
    <source>
        <dbReference type="ARBA" id="ARBA00012438"/>
    </source>
</evidence>
<dbReference type="InterPro" id="IPR029016">
    <property type="entry name" value="GAF-like_dom_sf"/>
</dbReference>
<evidence type="ECO:0000256" key="1">
    <source>
        <dbReference type="ARBA" id="ARBA00000085"/>
    </source>
</evidence>
<dbReference type="InterPro" id="IPR036097">
    <property type="entry name" value="HisK_dim/P_sf"/>
</dbReference>
<dbReference type="SUPFAM" id="SSF55874">
    <property type="entry name" value="ATPase domain of HSP90 chaperone/DNA topoisomerase II/histidine kinase"/>
    <property type="match status" value="1"/>
</dbReference>
<dbReference type="SMART" id="SM00065">
    <property type="entry name" value="GAF"/>
    <property type="match status" value="1"/>
</dbReference>
<sequence length="942" mass="102808">MSTVILHLEDSDLDAELIAQRLSKAVAPADLVRARGRSEFLALITADRAFDVILSDYQLPDVDGLEALELSRTHRPDVPFIFVSGAIGEELAVDLLKRGATDYVLKHRLERLAPAIGRALAEARERTERQRAERAVRAANERLALAQSAGRSGVFDWLIPEGRVVWSPELEDLYGIPRGSFEQTYEAWERRVVPEDAAAVGALVRRCIDERAEIAEYEFRVVLPDGRRKWIAAKAQFLFGPLGVPMRMVGINIDIHERKEIEQRLRRSEEGLRLAHEAGTLGAWDLDPTTGHLTCSDVCKANFGLAPHAAPSYAALLAAIHPDDRTAVRARIERALATREDYDARYRVVGPDGALRWVHVRGRAVNGHDGTPPRMTGVSQDVSDQVRDEEAIRRQNEHLRLLADAAEALLAADGSPERMMRDLFARVAERLGLTHYFNYEPSEDGSELVLLSCAGVPAAEVAGIRRLTLGQAVCGTVALTRRPHVATAVQTSADPRVQLVKAYGIRAYACSPLLAGDRLLGTLSFATSTRDAFSDEDLNVLRTICHYVAMAKERHRLAAEAHDRAERLKAEDRRKDEFLALLAHELRNPLAPLRHGLEVIRLTGGAGAPAERARDMMGRQLAHMVRLIDDLLDVSRISQNKLHLQRTRLALADVMQSAVETARPLIDAAGHALTVALPRDPVFLDGDLTRLAQVFSNLLTNSAKYTPRGGRIALDAVVRPGALVVTVRDTGIGIPASYLPRIFDMFSQADRLVERATGGLGIGLALVKGLVEMHGGKVEARSDGPGTGSAFTVWLPLSGPEAPAGAVPAADGAVPAVRGPKRRVLVVDDNRDAAEALGLMLELLGNEVHSAHDGLEAVEAAERVRPELIFMDVGMPRLNGLDAAARIRERSWGRAPTIIALTGWGQDSDRDRSRAAGCNGHLVKPVTLADIERLIGEVSFQP</sequence>
<dbReference type="InterPro" id="IPR005467">
    <property type="entry name" value="His_kinase_dom"/>
</dbReference>
<feature type="domain" description="Response regulatory" evidence="10">
    <location>
        <begin position="823"/>
        <end position="939"/>
    </location>
</feature>
<dbReference type="PANTHER" id="PTHR43047">
    <property type="entry name" value="TWO-COMPONENT HISTIDINE PROTEIN KINASE"/>
    <property type="match status" value="1"/>
</dbReference>
<feature type="domain" description="PAC" evidence="11">
    <location>
        <begin position="342"/>
        <end position="394"/>
    </location>
</feature>
<dbReference type="GO" id="GO:0000155">
    <property type="term" value="F:phosphorelay sensor kinase activity"/>
    <property type="evidence" value="ECO:0007669"/>
    <property type="project" value="InterPro"/>
</dbReference>
<feature type="modified residue" description="4-aspartylphosphate" evidence="6">
    <location>
        <position position="872"/>
    </location>
</feature>
<protein>
    <recommendedName>
        <fullName evidence="2">histidine kinase</fullName>
        <ecNumber evidence="2">2.7.13.3</ecNumber>
    </recommendedName>
</protein>
<keyword evidence="5 12" id="KW-0418">Kinase</keyword>
<evidence type="ECO:0000256" key="7">
    <source>
        <dbReference type="SAM" id="Coils"/>
    </source>
</evidence>
<dbReference type="PROSITE" id="PS50113">
    <property type="entry name" value="PAC"/>
    <property type="match status" value="2"/>
</dbReference>
<dbReference type="RefSeq" id="WP_171473486.1">
    <property type="nucleotide sequence ID" value="NZ_CP053452.2"/>
</dbReference>
<dbReference type="Gene3D" id="2.10.70.100">
    <property type="match status" value="1"/>
</dbReference>
<evidence type="ECO:0000256" key="8">
    <source>
        <dbReference type="SAM" id="MobiDB-lite"/>
    </source>
</evidence>
<gene>
    <name evidence="12" type="ORF">FTUN_5847</name>
</gene>
<dbReference type="SUPFAM" id="SSF52172">
    <property type="entry name" value="CheY-like"/>
    <property type="match status" value="2"/>
</dbReference>
<feature type="domain" description="PAC" evidence="11">
    <location>
        <begin position="215"/>
        <end position="267"/>
    </location>
</feature>
<evidence type="ECO:0000256" key="5">
    <source>
        <dbReference type="ARBA" id="ARBA00022777"/>
    </source>
</evidence>
<dbReference type="InterPro" id="IPR000700">
    <property type="entry name" value="PAS-assoc_C"/>
</dbReference>
<keyword evidence="4" id="KW-0808">Transferase</keyword>
<dbReference type="PANTHER" id="PTHR43047:SF72">
    <property type="entry name" value="OSMOSENSING HISTIDINE PROTEIN KINASE SLN1"/>
    <property type="match status" value="1"/>
</dbReference>
<dbReference type="KEGG" id="ftj:FTUN_5847"/>
<dbReference type="Pfam" id="PF00072">
    <property type="entry name" value="Response_reg"/>
    <property type="match status" value="2"/>
</dbReference>
<dbReference type="EMBL" id="CP053452">
    <property type="protein sequence ID" value="QJW98261.1"/>
    <property type="molecule type" value="Genomic_DNA"/>
</dbReference>
<dbReference type="SMART" id="SM00091">
    <property type="entry name" value="PAS"/>
    <property type="match status" value="2"/>
</dbReference>
<feature type="region of interest" description="Disordered" evidence="8">
    <location>
        <begin position="366"/>
        <end position="385"/>
    </location>
</feature>
<dbReference type="Pfam" id="PF02518">
    <property type="entry name" value="HATPase_c"/>
    <property type="match status" value="1"/>
</dbReference>
<dbReference type="GO" id="GO:0005886">
    <property type="term" value="C:plasma membrane"/>
    <property type="evidence" value="ECO:0007669"/>
    <property type="project" value="TreeGrafter"/>
</dbReference>
<dbReference type="GO" id="GO:0009927">
    <property type="term" value="F:histidine phosphotransfer kinase activity"/>
    <property type="evidence" value="ECO:0007669"/>
    <property type="project" value="TreeGrafter"/>
</dbReference>